<dbReference type="PANTHER" id="PTHR42788">
    <property type="entry name" value="TAURINE IMPORT ATP-BINDING PROTEIN-RELATED"/>
    <property type="match status" value="1"/>
</dbReference>
<dbReference type="InterPro" id="IPR050166">
    <property type="entry name" value="ABC_transporter_ATP-bind"/>
</dbReference>
<gene>
    <name evidence="5" type="primary">nrtD_3</name>
    <name evidence="5" type="ORF">SPSIL_026410</name>
</gene>
<evidence type="ECO:0000256" key="2">
    <source>
        <dbReference type="ARBA" id="ARBA00022741"/>
    </source>
</evidence>
<dbReference type="Gene3D" id="3.40.50.300">
    <property type="entry name" value="P-loop containing nucleotide triphosphate hydrolases"/>
    <property type="match status" value="1"/>
</dbReference>
<name>A0ABZ3ILD0_9FIRM</name>
<accession>A0ABZ3ILD0</accession>
<dbReference type="InterPro" id="IPR017871">
    <property type="entry name" value="ABC_transporter-like_CS"/>
</dbReference>
<reference evidence="5" key="1">
    <citation type="submission" date="2024-05" db="EMBL/GenBank/DDBJ databases">
        <title>Isolation and characterization of Sporomusa carbonis sp. nov., a carboxydotrophic hydrogenogen in the genus of Sporomusa isolated from a charcoal burning pile.</title>
        <authorList>
            <person name="Boeer T."/>
            <person name="Rosenbaum F."/>
            <person name="Eysell L."/>
            <person name="Mueller V."/>
            <person name="Daniel R."/>
            <person name="Poehlein A."/>
        </authorList>
    </citation>
    <scope>NUCLEOTIDE SEQUENCE [LARGE SCALE GENOMIC DNA]</scope>
    <source>
        <strain evidence="5">DSM 10669</strain>
    </source>
</reference>
<dbReference type="SUPFAM" id="SSF52540">
    <property type="entry name" value="P-loop containing nucleoside triphosphate hydrolases"/>
    <property type="match status" value="1"/>
</dbReference>
<dbReference type="InterPro" id="IPR003593">
    <property type="entry name" value="AAA+_ATPase"/>
</dbReference>
<dbReference type="Proteomes" id="UP000216752">
    <property type="component" value="Chromosome"/>
</dbReference>
<dbReference type="SMART" id="SM00382">
    <property type="entry name" value="AAA"/>
    <property type="match status" value="1"/>
</dbReference>
<dbReference type="InterPro" id="IPR027417">
    <property type="entry name" value="P-loop_NTPase"/>
</dbReference>
<evidence type="ECO:0000313" key="5">
    <source>
        <dbReference type="EMBL" id="XFO66491.1"/>
    </source>
</evidence>
<protein>
    <submittedName>
        <fullName evidence="5">Nitrate import ATP-binding protein NrtD</fullName>
    </submittedName>
</protein>
<dbReference type="CDD" id="cd03293">
    <property type="entry name" value="ABC_NrtD_SsuB_transporters"/>
    <property type="match status" value="1"/>
</dbReference>
<dbReference type="Pfam" id="PF00005">
    <property type="entry name" value="ABC_tran"/>
    <property type="match status" value="1"/>
</dbReference>
<keyword evidence="3 5" id="KW-0067">ATP-binding</keyword>
<proteinExistence type="predicted"/>
<sequence length="278" mass="30776">MSIELKQVEKCFTDNSGNAIQAIDKVDLSIANGEFVALLGPSGCGKSTLINLIAGLDSVSTGEILFQGKPICNPGADRAVVFQEAALFPWLTVIENIKFAIQSGTRREKADKALYYINLVHLNKFKHAYPYQLSGGMKQRVAIARALATDSPVLLMDEPFAALDEQTRMMLQAELLRIWQYTKKTVVFVTHHIREAIYLAERIVLFSYRPARVIKEYSIGIPRPRVPDNFDVAQLEAEILAHLKIEMEKAVAEEIGEEYLLEAAASSSGSGDRMGSSI</sequence>
<keyword evidence="6" id="KW-1185">Reference proteome</keyword>
<dbReference type="GO" id="GO:0005524">
    <property type="term" value="F:ATP binding"/>
    <property type="evidence" value="ECO:0007669"/>
    <property type="project" value="UniProtKB-KW"/>
</dbReference>
<feature type="domain" description="ABC transporter" evidence="4">
    <location>
        <begin position="3"/>
        <end position="233"/>
    </location>
</feature>
<evidence type="ECO:0000313" key="6">
    <source>
        <dbReference type="Proteomes" id="UP000216752"/>
    </source>
</evidence>
<evidence type="ECO:0000256" key="1">
    <source>
        <dbReference type="ARBA" id="ARBA00022448"/>
    </source>
</evidence>
<evidence type="ECO:0000259" key="4">
    <source>
        <dbReference type="PROSITE" id="PS50893"/>
    </source>
</evidence>
<dbReference type="InterPro" id="IPR003439">
    <property type="entry name" value="ABC_transporter-like_ATP-bd"/>
</dbReference>
<dbReference type="PANTHER" id="PTHR42788:SF13">
    <property type="entry name" value="ALIPHATIC SULFONATES IMPORT ATP-BINDING PROTEIN SSUB"/>
    <property type="match status" value="1"/>
</dbReference>
<dbReference type="PROSITE" id="PS50893">
    <property type="entry name" value="ABC_TRANSPORTER_2"/>
    <property type="match status" value="1"/>
</dbReference>
<dbReference type="RefSeq" id="WP_094602875.1">
    <property type="nucleotide sequence ID" value="NZ_CP155573.1"/>
</dbReference>
<evidence type="ECO:0000256" key="3">
    <source>
        <dbReference type="ARBA" id="ARBA00022840"/>
    </source>
</evidence>
<keyword evidence="2" id="KW-0547">Nucleotide-binding</keyword>
<dbReference type="EMBL" id="CP155573">
    <property type="protein sequence ID" value="XFO66491.1"/>
    <property type="molecule type" value="Genomic_DNA"/>
</dbReference>
<organism evidence="5 6">
    <name type="scientific">Sporomusa silvacetica DSM 10669</name>
    <dbReference type="NCBI Taxonomy" id="1123289"/>
    <lineage>
        <taxon>Bacteria</taxon>
        <taxon>Bacillati</taxon>
        <taxon>Bacillota</taxon>
        <taxon>Negativicutes</taxon>
        <taxon>Selenomonadales</taxon>
        <taxon>Sporomusaceae</taxon>
        <taxon>Sporomusa</taxon>
    </lineage>
</organism>
<dbReference type="PROSITE" id="PS00211">
    <property type="entry name" value="ABC_TRANSPORTER_1"/>
    <property type="match status" value="1"/>
</dbReference>
<keyword evidence="1" id="KW-0813">Transport</keyword>